<evidence type="ECO:0000256" key="1">
    <source>
        <dbReference type="ARBA" id="ARBA00004651"/>
    </source>
</evidence>
<dbReference type="GO" id="GO:0005886">
    <property type="term" value="C:plasma membrane"/>
    <property type="evidence" value="ECO:0007669"/>
    <property type="project" value="UniProtKB-SubCell"/>
</dbReference>
<dbReference type="PROSITE" id="PS00217">
    <property type="entry name" value="SUGAR_TRANSPORT_2"/>
    <property type="match status" value="1"/>
</dbReference>
<evidence type="ECO:0000256" key="11">
    <source>
        <dbReference type="SAM" id="MobiDB-lite"/>
    </source>
</evidence>
<feature type="transmembrane region" description="Helical" evidence="12">
    <location>
        <begin position="76"/>
        <end position="100"/>
    </location>
</feature>
<dbReference type="FunFam" id="1.20.1250.20:FF:000001">
    <property type="entry name" value="Dicarboxylate MFS transporter"/>
    <property type="match status" value="1"/>
</dbReference>
<feature type="domain" description="Major facilitator superfamily (MFS) profile" evidence="13">
    <location>
        <begin position="39"/>
        <end position="451"/>
    </location>
</feature>
<feature type="region of interest" description="Disordered" evidence="11">
    <location>
        <begin position="1"/>
        <end position="36"/>
    </location>
</feature>
<evidence type="ECO:0000313" key="15">
    <source>
        <dbReference type="Proteomes" id="UP001139648"/>
    </source>
</evidence>
<name>A0A9X2KCU3_9ACTN</name>
<dbReference type="PANTHER" id="PTHR43045">
    <property type="entry name" value="SHIKIMATE TRANSPORTER"/>
    <property type="match status" value="1"/>
</dbReference>
<feature type="transmembrane region" description="Helical" evidence="12">
    <location>
        <begin position="300"/>
        <end position="320"/>
    </location>
</feature>
<feature type="transmembrane region" description="Helical" evidence="12">
    <location>
        <begin position="426"/>
        <end position="447"/>
    </location>
</feature>
<dbReference type="CDD" id="cd17369">
    <property type="entry name" value="MFS_ShiA_like"/>
    <property type="match status" value="1"/>
</dbReference>
<feature type="transmembrane region" description="Helical" evidence="12">
    <location>
        <begin position="112"/>
        <end position="130"/>
    </location>
</feature>
<feature type="transmembrane region" description="Helical" evidence="12">
    <location>
        <begin position="332"/>
        <end position="350"/>
    </location>
</feature>
<sequence>MTTDPTPADPTPTPTPTGSTPTGSTPTETSPDPKDVRTAVSSGVIGTAVEYYDFFVYGTAAALVLNELFFPTFSPALGTLAAFATFAVGFVVRPIGAIVLGHIGDRVGRKKALVFSLVLMGVATFAIGLLPTYSSAGVLAPILLVTLRLVQGLALGGEWGGATVLASEYAGRGNRGFLASFVQLGSPLGLLMSSGAFALVGLGSDEFVQSWGWRIPFLASAILVAIGLYIRVRIMESPEFRRATAAGEMSTRTPLVEVFTYSWRQVLIAIGIRFVPDIGFYMAATFLVSYATTTMGYPRGAILSCVMIAAAIELITIPLFGRLSDRIGRKKVYLFGVVFLTLLAFPLFALVSSGSILLTGIGVVLALAVGHAATWGLSAAINSELFPTRYRTTGAGLGLNVSNIVGGGPAPLIASSLVIAAGGGSWLVSLYIVAAGVLSLIAIVSMAETSGRDLSEDYSSRTAPAPTGITPEVRGQTL</sequence>
<dbReference type="GO" id="GO:0015293">
    <property type="term" value="F:symporter activity"/>
    <property type="evidence" value="ECO:0007669"/>
    <property type="project" value="UniProtKB-KW"/>
</dbReference>
<evidence type="ECO:0000256" key="7">
    <source>
        <dbReference type="ARBA" id="ARBA00022989"/>
    </source>
</evidence>
<feature type="compositionally biased region" description="Low complexity" evidence="11">
    <location>
        <begin position="16"/>
        <end position="30"/>
    </location>
</feature>
<dbReference type="Gene3D" id="1.20.1250.20">
    <property type="entry name" value="MFS general substrate transporter like domains"/>
    <property type="match status" value="1"/>
</dbReference>
<keyword evidence="5 12" id="KW-0812">Transmembrane</keyword>
<reference evidence="14" key="1">
    <citation type="submission" date="2022-06" db="EMBL/GenBank/DDBJ databases">
        <title>Sequencing the genomes of 1000 actinobacteria strains.</title>
        <authorList>
            <person name="Klenk H.-P."/>
        </authorList>
    </citation>
    <scope>NUCLEOTIDE SEQUENCE</scope>
    <source>
        <strain evidence="14">DSM 46694</strain>
    </source>
</reference>
<evidence type="ECO:0000256" key="4">
    <source>
        <dbReference type="ARBA" id="ARBA00022475"/>
    </source>
</evidence>
<evidence type="ECO:0000256" key="12">
    <source>
        <dbReference type="SAM" id="Phobius"/>
    </source>
</evidence>
<accession>A0A9X2KCU3</accession>
<feature type="transmembrane region" description="Helical" evidence="12">
    <location>
        <begin position="397"/>
        <end position="420"/>
    </location>
</feature>
<dbReference type="EMBL" id="JAMZEB010000002">
    <property type="protein sequence ID" value="MCP2365411.1"/>
    <property type="molecule type" value="Genomic_DNA"/>
</dbReference>
<evidence type="ECO:0000256" key="9">
    <source>
        <dbReference type="ARBA" id="ARBA00037295"/>
    </source>
</evidence>
<keyword evidence="8 12" id="KW-0472">Membrane</keyword>
<dbReference type="InterPro" id="IPR011701">
    <property type="entry name" value="MFS"/>
</dbReference>
<comment type="similarity">
    <text evidence="2">Belongs to the major facilitator superfamily. Metabolite:H+ Symporter (MHS) family (TC 2.A.1.6) family.</text>
</comment>
<dbReference type="AlphaFoldDB" id="A0A9X2KCU3"/>
<feature type="transmembrane region" description="Helical" evidence="12">
    <location>
        <begin position="266"/>
        <end position="288"/>
    </location>
</feature>
<keyword evidence="6" id="KW-0769">Symport</keyword>
<evidence type="ECO:0000256" key="2">
    <source>
        <dbReference type="ARBA" id="ARBA00008240"/>
    </source>
</evidence>
<feature type="region of interest" description="Disordered" evidence="11">
    <location>
        <begin position="454"/>
        <end position="478"/>
    </location>
</feature>
<keyword evidence="15" id="KW-1185">Reference proteome</keyword>
<evidence type="ECO:0000256" key="6">
    <source>
        <dbReference type="ARBA" id="ARBA00022847"/>
    </source>
</evidence>
<dbReference type="PROSITE" id="PS50850">
    <property type="entry name" value="MFS"/>
    <property type="match status" value="1"/>
</dbReference>
<keyword evidence="3" id="KW-0813">Transport</keyword>
<dbReference type="SUPFAM" id="SSF103473">
    <property type="entry name" value="MFS general substrate transporter"/>
    <property type="match status" value="1"/>
</dbReference>
<keyword evidence="7 12" id="KW-1133">Transmembrane helix</keyword>
<dbReference type="Proteomes" id="UP001139648">
    <property type="component" value="Unassembled WGS sequence"/>
</dbReference>
<organism evidence="14 15">
    <name type="scientific">Nonomuraea thailandensis</name>
    <dbReference type="NCBI Taxonomy" id="1188745"/>
    <lineage>
        <taxon>Bacteria</taxon>
        <taxon>Bacillati</taxon>
        <taxon>Actinomycetota</taxon>
        <taxon>Actinomycetes</taxon>
        <taxon>Streptosporangiales</taxon>
        <taxon>Streptosporangiaceae</taxon>
        <taxon>Nonomuraea</taxon>
    </lineage>
</organism>
<comment type="subcellular location">
    <subcellularLocation>
        <location evidence="1">Cell membrane</location>
        <topology evidence="1">Multi-pass membrane protein</topology>
    </subcellularLocation>
</comment>
<evidence type="ECO:0000256" key="8">
    <source>
        <dbReference type="ARBA" id="ARBA00023136"/>
    </source>
</evidence>
<comment type="caution">
    <text evidence="14">The sequence shown here is derived from an EMBL/GenBank/DDBJ whole genome shotgun (WGS) entry which is preliminary data.</text>
</comment>
<feature type="transmembrane region" description="Helical" evidence="12">
    <location>
        <begin position="211"/>
        <end position="232"/>
    </location>
</feature>
<evidence type="ECO:0000256" key="3">
    <source>
        <dbReference type="ARBA" id="ARBA00022448"/>
    </source>
</evidence>
<keyword evidence="4" id="KW-1003">Cell membrane</keyword>
<protein>
    <recommendedName>
        <fullName evidence="10">Putative proline/betaine transporter</fullName>
    </recommendedName>
</protein>
<comment type="function">
    <text evidence="9">May be a proton symporter involved in the uptake of osmolytes such as proline and glycine betaine.</text>
</comment>
<feature type="transmembrane region" description="Helical" evidence="12">
    <location>
        <begin position="177"/>
        <end position="199"/>
    </location>
</feature>
<gene>
    <name evidence="14" type="ORF">HD597_012431</name>
</gene>
<feature type="transmembrane region" description="Helical" evidence="12">
    <location>
        <begin position="356"/>
        <end position="377"/>
    </location>
</feature>
<dbReference type="InterPro" id="IPR036259">
    <property type="entry name" value="MFS_trans_sf"/>
</dbReference>
<dbReference type="InterPro" id="IPR020846">
    <property type="entry name" value="MFS_dom"/>
</dbReference>
<dbReference type="PANTHER" id="PTHR43045:SF1">
    <property type="entry name" value="SHIKIMATE TRANSPORTER"/>
    <property type="match status" value="1"/>
</dbReference>
<evidence type="ECO:0000313" key="14">
    <source>
        <dbReference type="EMBL" id="MCP2365411.1"/>
    </source>
</evidence>
<evidence type="ECO:0000259" key="13">
    <source>
        <dbReference type="PROSITE" id="PS50850"/>
    </source>
</evidence>
<evidence type="ECO:0000256" key="10">
    <source>
        <dbReference type="ARBA" id="ARBA00039918"/>
    </source>
</evidence>
<dbReference type="RefSeq" id="WP_253758673.1">
    <property type="nucleotide sequence ID" value="NZ_BAABKA010000055.1"/>
</dbReference>
<evidence type="ECO:0000256" key="5">
    <source>
        <dbReference type="ARBA" id="ARBA00022692"/>
    </source>
</evidence>
<dbReference type="Pfam" id="PF07690">
    <property type="entry name" value="MFS_1"/>
    <property type="match status" value="1"/>
</dbReference>
<dbReference type="InterPro" id="IPR005829">
    <property type="entry name" value="Sugar_transporter_CS"/>
</dbReference>
<proteinExistence type="inferred from homology"/>